<dbReference type="PROSITE" id="PS50830">
    <property type="entry name" value="TNASE_3"/>
    <property type="match status" value="1"/>
</dbReference>
<evidence type="ECO:0000259" key="5">
    <source>
        <dbReference type="PROSITE" id="PS50830"/>
    </source>
</evidence>
<dbReference type="Pfam" id="PF00565">
    <property type="entry name" value="SNase"/>
    <property type="match status" value="1"/>
</dbReference>
<evidence type="ECO:0000256" key="2">
    <source>
        <dbReference type="ARBA" id="ARBA00022759"/>
    </source>
</evidence>
<dbReference type="GO" id="GO:0005739">
    <property type="term" value="C:mitochondrion"/>
    <property type="evidence" value="ECO:0007669"/>
    <property type="project" value="TreeGrafter"/>
</dbReference>
<dbReference type="RefSeq" id="XP_002673892.1">
    <property type="nucleotide sequence ID" value="XM_002673846.1"/>
</dbReference>
<dbReference type="FunCoup" id="D2VPL9">
    <property type="interactions" value="2"/>
</dbReference>
<feature type="region of interest" description="Disordered" evidence="4">
    <location>
        <begin position="258"/>
        <end position="281"/>
    </location>
</feature>
<dbReference type="InterPro" id="IPR035437">
    <property type="entry name" value="SNase_OB-fold_sf"/>
</dbReference>
<dbReference type="InParanoid" id="D2VPL9"/>
<dbReference type="AlphaFoldDB" id="D2VPL9"/>
<evidence type="ECO:0000256" key="1">
    <source>
        <dbReference type="ARBA" id="ARBA00022722"/>
    </source>
</evidence>
<reference evidence="6 7" key="1">
    <citation type="journal article" date="2010" name="Cell">
        <title>The genome of Naegleria gruberi illuminates early eukaryotic versatility.</title>
        <authorList>
            <person name="Fritz-Laylin L.K."/>
            <person name="Prochnik S.E."/>
            <person name="Ginger M.L."/>
            <person name="Dacks J.B."/>
            <person name="Carpenter M.L."/>
            <person name="Field M.C."/>
            <person name="Kuo A."/>
            <person name="Paredez A."/>
            <person name="Chapman J."/>
            <person name="Pham J."/>
            <person name="Shu S."/>
            <person name="Neupane R."/>
            <person name="Cipriano M."/>
            <person name="Mancuso J."/>
            <person name="Tu H."/>
            <person name="Salamov A."/>
            <person name="Lindquist E."/>
            <person name="Shapiro H."/>
            <person name="Lucas S."/>
            <person name="Grigoriev I.V."/>
            <person name="Cande W.Z."/>
            <person name="Fulton C."/>
            <person name="Rokhsar D.S."/>
            <person name="Dawson S.C."/>
        </authorList>
    </citation>
    <scope>NUCLEOTIDE SEQUENCE [LARGE SCALE GENOMIC DNA]</scope>
    <source>
        <strain evidence="6 7">NEG-M</strain>
    </source>
</reference>
<dbReference type="OrthoDB" id="430293at2759"/>
<dbReference type="GeneID" id="8851110"/>
<dbReference type="EMBL" id="GG738887">
    <property type="protein sequence ID" value="EFC41148.1"/>
    <property type="molecule type" value="Genomic_DNA"/>
</dbReference>
<dbReference type="SMART" id="SM00318">
    <property type="entry name" value="SNc"/>
    <property type="match status" value="1"/>
</dbReference>
<feature type="domain" description="TNase-like" evidence="5">
    <location>
        <begin position="97"/>
        <end position="265"/>
    </location>
</feature>
<dbReference type="OMA" id="IYHTPGG"/>
<dbReference type="GO" id="GO:0004519">
    <property type="term" value="F:endonuclease activity"/>
    <property type="evidence" value="ECO:0007669"/>
    <property type="project" value="UniProtKB-KW"/>
</dbReference>
<keyword evidence="3" id="KW-0378">Hydrolase</keyword>
<dbReference type="GO" id="GO:0016787">
    <property type="term" value="F:hydrolase activity"/>
    <property type="evidence" value="ECO:0007669"/>
    <property type="project" value="UniProtKB-KW"/>
</dbReference>
<evidence type="ECO:0000313" key="6">
    <source>
        <dbReference type="EMBL" id="EFC41148.1"/>
    </source>
</evidence>
<keyword evidence="2" id="KW-0255">Endonuclease</keyword>
<dbReference type="Proteomes" id="UP000006671">
    <property type="component" value="Unassembled WGS sequence"/>
</dbReference>
<name>D2VPL9_NAEGR</name>
<dbReference type="STRING" id="5762.D2VPL9"/>
<dbReference type="PANTHER" id="PTHR12302:SF3">
    <property type="entry name" value="SERINE_THREONINE-PROTEIN KINASE 31"/>
    <property type="match status" value="1"/>
</dbReference>
<accession>D2VPL9</accession>
<evidence type="ECO:0000313" key="7">
    <source>
        <dbReference type="Proteomes" id="UP000006671"/>
    </source>
</evidence>
<evidence type="ECO:0000256" key="4">
    <source>
        <dbReference type="SAM" id="MobiDB-lite"/>
    </source>
</evidence>
<protein>
    <submittedName>
        <fullName evidence="6">Predicted protein</fullName>
    </submittedName>
</protein>
<dbReference type="SUPFAM" id="SSF50199">
    <property type="entry name" value="Staphylococcal nuclease"/>
    <property type="match status" value="1"/>
</dbReference>
<evidence type="ECO:0000256" key="3">
    <source>
        <dbReference type="ARBA" id="ARBA00022801"/>
    </source>
</evidence>
<keyword evidence="7" id="KW-1185">Reference proteome</keyword>
<keyword evidence="1" id="KW-0540">Nuclease</keyword>
<sequence length="281" mass="33096">MLEETFKNLVLWKNYISQQVVSSQPATFMNNKIYKPYIQPLYTEHIEKKISPELIHNAKIAACTLLLYGIGRRIYKSGFMRIKSNAKLTERDFSIQRKLIGRVPHVGDSDNFRIIHFPPFLSPIYSLLPMQKKMKLSEETIHVRIAGIDAPECAHFGMPGQPYGEHVKKWLTEFLKNEKVNVYLLRNDQYGRAVCSVYVRKWWYYLWLKRLNLSEYMLKKGYAVCYEGEGEVYVEGSKNKNKSYKNYYKSLEEKARKAKKGMWAKASTSESPRDYKRRMKS</sequence>
<organism evidence="7">
    <name type="scientific">Naegleria gruberi</name>
    <name type="common">Amoeba</name>
    <dbReference type="NCBI Taxonomy" id="5762"/>
    <lineage>
        <taxon>Eukaryota</taxon>
        <taxon>Discoba</taxon>
        <taxon>Heterolobosea</taxon>
        <taxon>Tetramitia</taxon>
        <taxon>Eutetramitia</taxon>
        <taxon>Vahlkampfiidae</taxon>
        <taxon>Naegleria</taxon>
    </lineage>
</organism>
<dbReference type="InterPro" id="IPR016071">
    <property type="entry name" value="Staphylococal_nuclease_OB-fold"/>
</dbReference>
<proteinExistence type="predicted"/>
<dbReference type="Gene3D" id="2.40.50.90">
    <property type="match status" value="1"/>
</dbReference>
<dbReference type="VEuPathDB" id="AmoebaDB:NAEGRDRAFT_70910"/>
<dbReference type="PANTHER" id="PTHR12302">
    <property type="entry name" value="EBNA2 BINDING PROTEIN P100"/>
    <property type="match status" value="1"/>
</dbReference>
<dbReference type="eggNOG" id="ENOG502S1U4">
    <property type="taxonomic scope" value="Eukaryota"/>
</dbReference>
<dbReference type="KEGG" id="ngr:NAEGRDRAFT_70910"/>
<gene>
    <name evidence="6" type="ORF">NAEGRDRAFT_70910</name>
</gene>